<dbReference type="AlphaFoldDB" id="A0A480AYS4"/>
<name>A0A480AYS4_9BURK</name>
<dbReference type="RefSeq" id="WP_137735818.1">
    <property type="nucleotide sequence ID" value="NZ_BJCL01000025.1"/>
</dbReference>
<organism evidence="2 3">
    <name type="scientific">Pseudaquabacterium pictum</name>
    <dbReference type="NCBI Taxonomy" id="2315236"/>
    <lineage>
        <taxon>Bacteria</taxon>
        <taxon>Pseudomonadati</taxon>
        <taxon>Pseudomonadota</taxon>
        <taxon>Betaproteobacteria</taxon>
        <taxon>Burkholderiales</taxon>
        <taxon>Sphaerotilaceae</taxon>
        <taxon>Pseudaquabacterium</taxon>
    </lineage>
</organism>
<dbReference type="EMBL" id="BJCL01000025">
    <property type="protein sequence ID" value="GCL66120.1"/>
    <property type="molecule type" value="Genomic_DNA"/>
</dbReference>
<keyword evidence="3" id="KW-1185">Reference proteome</keyword>
<sequence>MVLAAALVLAVPAVQAAADCLRDTREVKLGGSNDPPVRLRQYLCERDAGVRVSVQFLRLSDQVAAGLLAGRMPAALHPVLGNARVVRNPVAEEFLRLTQAHGISLSADGMGGYASLSSTTQEITSAQMAGAEIPTVTGLLAPENPPVDFPDPQALAGLTSPAAVPTGYRTISEEFIWRYMTLDDLERYADKVAEYNKLIVGPRFGNQFTGFRTGTPPREIRLYRELARGGWPSDFIVIKGRRDVAPSCGFTKWWDFSYWPREPVMDVVVVENRGQRPLAVDALLGVMGGAQRLRPTPLDAAATPQQAVTGALGTLDPGRRAIVPVRLSWLVGDGQREAFADAKTGVPSTRAYHWGPEIAVAGLSINGKPLTLEGSAASFLSMTMSSGAGSCPVLERWDTVARRWIDTGKVIDKANGADREATETRQFAGFVGRFRLIEHEAEIATIRRVGLRLVLKDGTEIDALTRVALPASARQDAQPSPVRLAMGESMELRFDLPPGVAARQVAASRLSVTGHYDRYADLLAGAQSQRSSVRLALASLRSRSDEAMAHACLGP</sequence>
<keyword evidence="1" id="KW-0732">Signal</keyword>
<proteinExistence type="predicted"/>
<feature type="chain" id="PRO_5019721389" evidence="1">
    <location>
        <begin position="17"/>
        <end position="555"/>
    </location>
</feature>
<evidence type="ECO:0000313" key="3">
    <source>
        <dbReference type="Proteomes" id="UP000301751"/>
    </source>
</evidence>
<comment type="caution">
    <text evidence="2">The sequence shown here is derived from an EMBL/GenBank/DDBJ whole genome shotgun (WGS) entry which is preliminary data.</text>
</comment>
<reference evidence="3" key="1">
    <citation type="submission" date="2019-03" db="EMBL/GenBank/DDBJ databases">
        <title>Aquabacterium pictum sp.nov., the first bacteriochlorophyll a-containing freshwater bacterium in the genus Aquabacterium of the class Betaproteobacteria.</title>
        <authorList>
            <person name="Hirose S."/>
            <person name="Tank M."/>
            <person name="Hara E."/>
            <person name="Tamaki H."/>
            <person name="Takaichi S."/>
            <person name="Haruta S."/>
            <person name="Hanada S."/>
        </authorList>
    </citation>
    <scope>NUCLEOTIDE SEQUENCE [LARGE SCALE GENOMIC DNA]</scope>
    <source>
        <strain evidence="3">W35</strain>
    </source>
</reference>
<accession>A0A480AYS4</accession>
<evidence type="ECO:0000313" key="2">
    <source>
        <dbReference type="EMBL" id="GCL66120.1"/>
    </source>
</evidence>
<evidence type="ECO:0000256" key="1">
    <source>
        <dbReference type="SAM" id="SignalP"/>
    </source>
</evidence>
<dbReference type="Proteomes" id="UP000301751">
    <property type="component" value="Unassembled WGS sequence"/>
</dbReference>
<gene>
    <name evidence="2" type="ORF">AQPW35_52010</name>
</gene>
<protein>
    <submittedName>
        <fullName evidence="2">Uncharacterized protein</fullName>
    </submittedName>
</protein>
<feature type="signal peptide" evidence="1">
    <location>
        <begin position="1"/>
        <end position="16"/>
    </location>
</feature>